<dbReference type="Proteomes" id="UP000479692">
    <property type="component" value="Unassembled WGS sequence"/>
</dbReference>
<keyword evidence="1" id="KW-0732">Signal</keyword>
<dbReference type="SUPFAM" id="SSF52096">
    <property type="entry name" value="ClpP/crotonase"/>
    <property type="match status" value="1"/>
</dbReference>
<dbReference type="CDD" id="cd06558">
    <property type="entry name" value="crotonase-like"/>
    <property type="match status" value="1"/>
</dbReference>
<evidence type="ECO:0000256" key="1">
    <source>
        <dbReference type="SAM" id="SignalP"/>
    </source>
</evidence>
<name>A0A7C9LMR8_9GAMM</name>
<sequence length="313" mass="33666">MNPQRAIAAGLLAAGMLFAGSAAAAETTRAPAPQQATKPQFRITHVTPEYWRVTIDNPPFNIFGPESIPQLNAIVSALEVDPKVKVVVFDSAVPNFFLTHYDFEAPLSQTTSMAPGPTGLAPLPDILVRLSRAPVVSIVSIRGRASGVGSELALASDMRFASLQKAVLSQWEVGAGLVPGGGPISRLPRLMGRGRALEVLLSGDDIDGELAQKYGYVNRSLQDDELDAFVDKLARRIASFDKQAIIDIKGMVNKSTLPSDADIGAEWNSFVTSAGRPQAQRRIKDLMGLGLQEEGDVERRLADYTGNYAERPK</sequence>
<organism evidence="2 3">
    <name type="scientific">Noviluteimonas gilva</name>
    <dbReference type="NCBI Taxonomy" id="2682097"/>
    <lineage>
        <taxon>Bacteria</taxon>
        <taxon>Pseudomonadati</taxon>
        <taxon>Pseudomonadota</taxon>
        <taxon>Gammaproteobacteria</taxon>
        <taxon>Lysobacterales</taxon>
        <taxon>Lysobacteraceae</taxon>
        <taxon>Noviluteimonas</taxon>
    </lineage>
</organism>
<gene>
    <name evidence="2" type="ORF">GN331_13645</name>
</gene>
<accession>A0A7C9LMR8</accession>
<dbReference type="EMBL" id="WOXT01000004">
    <property type="protein sequence ID" value="MUV15244.1"/>
    <property type="molecule type" value="Genomic_DNA"/>
</dbReference>
<dbReference type="RefSeq" id="WP_156642783.1">
    <property type="nucleotide sequence ID" value="NZ_WOXT01000004.1"/>
</dbReference>
<evidence type="ECO:0000313" key="2">
    <source>
        <dbReference type="EMBL" id="MUV15244.1"/>
    </source>
</evidence>
<dbReference type="Gene3D" id="3.90.226.10">
    <property type="entry name" value="2-enoyl-CoA Hydratase, Chain A, domain 1"/>
    <property type="match status" value="1"/>
</dbReference>
<dbReference type="InterPro" id="IPR001753">
    <property type="entry name" value="Enoyl-CoA_hydra/iso"/>
</dbReference>
<protein>
    <submittedName>
        <fullName evidence="2">Enoyl-CoA hydratase/isomerase family protein</fullName>
    </submittedName>
</protein>
<dbReference type="GO" id="GO:0016853">
    <property type="term" value="F:isomerase activity"/>
    <property type="evidence" value="ECO:0007669"/>
    <property type="project" value="UniProtKB-KW"/>
</dbReference>
<dbReference type="PANTHER" id="PTHR43459">
    <property type="entry name" value="ENOYL-COA HYDRATASE"/>
    <property type="match status" value="1"/>
</dbReference>
<dbReference type="PANTHER" id="PTHR43459:SF1">
    <property type="entry name" value="EG:BACN32G11.4 PROTEIN"/>
    <property type="match status" value="1"/>
</dbReference>
<proteinExistence type="predicted"/>
<dbReference type="Pfam" id="PF00378">
    <property type="entry name" value="ECH_1"/>
    <property type="match status" value="1"/>
</dbReference>
<keyword evidence="2" id="KW-0413">Isomerase</keyword>
<feature type="chain" id="PRO_5028981516" evidence="1">
    <location>
        <begin position="25"/>
        <end position="313"/>
    </location>
</feature>
<evidence type="ECO:0000313" key="3">
    <source>
        <dbReference type="Proteomes" id="UP000479692"/>
    </source>
</evidence>
<dbReference type="AlphaFoldDB" id="A0A7C9LMR8"/>
<dbReference type="InterPro" id="IPR029045">
    <property type="entry name" value="ClpP/crotonase-like_dom_sf"/>
</dbReference>
<keyword evidence="3" id="KW-1185">Reference proteome</keyword>
<feature type="signal peptide" evidence="1">
    <location>
        <begin position="1"/>
        <end position="24"/>
    </location>
</feature>
<comment type="caution">
    <text evidence="2">The sequence shown here is derived from an EMBL/GenBank/DDBJ whole genome shotgun (WGS) entry which is preliminary data.</text>
</comment>
<reference evidence="2 3" key="1">
    <citation type="submission" date="2019-12" db="EMBL/GenBank/DDBJ databases">
        <authorList>
            <person name="Xu J."/>
        </authorList>
    </citation>
    <scope>NUCLEOTIDE SEQUENCE [LARGE SCALE GENOMIC DNA]</scope>
    <source>
        <strain evidence="2 3">HX-5-24</strain>
    </source>
</reference>